<sequence>MLKAWFTADKESSELIITFHGTGGNIYSLLPITGEIAPNADVLSFEGSWQTGRKRRYFPLPEEEPVTVSKLKEYAQEFLQEFEKIDVSRYEKVTAMGYSNGANYLLSILQIQPNFVENVILLHPADFQYEFQATSSDTRILATVGANDYIAPAGPIIQMQKRLQTFQFPNFKVKLLDGGHGISTDEIDFLKQYY</sequence>
<gene>
    <name evidence="1" type="ORF">PML95_05505</name>
</gene>
<proteinExistence type="predicted"/>
<dbReference type="Gene3D" id="3.40.50.1820">
    <property type="entry name" value="alpha/beta hydrolase"/>
    <property type="match status" value="1"/>
</dbReference>
<reference evidence="1" key="1">
    <citation type="submission" date="2023-01" db="EMBL/GenBank/DDBJ databases">
        <title>Oxazolidinone resistance genes in florfenicol resistant enterococci from beef cattle and veal calves at slaughter.</title>
        <authorList>
            <person name="Biggel M."/>
        </authorList>
    </citation>
    <scope>NUCLEOTIDE SEQUENCE</scope>
    <source>
        <strain evidence="1">K204-1</strain>
    </source>
</reference>
<evidence type="ECO:0000313" key="1">
    <source>
        <dbReference type="EMBL" id="WCG21866.1"/>
    </source>
</evidence>
<protein>
    <recommendedName>
        <fullName evidence="3">Phospholipase/carboxylesterase/thioesterase domain-containing protein</fullName>
    </recommendedName>
</protein>
<accession>A0AAE9XGD1</accession>
<dbReference type="SUPFAM" id="SSF53474">
    <property type="entry name" value="alpha/beta-Hydrolases"/>
    <property type="match status" value="1"/>
</dbReference>
<dbReference type="InterPro" id="IPR029058">
    <property type="entry name" value="AB_hydrolase_fold"/>
</dbReference>
<dbReference type="EMBL" id="CP116507">
    <property type="protein sequence ID" value="WCG21866.1"/>
    <property type="molecule type" value="Genomic_DNA"/>
</dbReference>
<dbReference type="Proteomes" id="UP001179600">
    <property type="component" value="Chromosome"/>
</dbReference>
<organism evidence="1 2">
    <name type="scientific">Vagococcus lutrae</name>
    <dbReference type="NCBI Taxonomy" id="81947"/>
    <lineage>
        <taxon>Bacteria</taxon>
        <taxon>Bacillati</taxon>
        <taxon>Bacillota</taxon>
        <taxon>Bacilli</taxon>
        <taxon>Lactobacillales</taxon>
        <taxon>Enterococcaceae</taxon>
        <taxon>Vagococcus</taxon>
    </lineage>
</organism>
<name>A0AAE9XGD1_9ENTE</name>
<evidence type="ECO:0000313" key="2">
    <source>
        <dbReference type="Proteomes" id="UP001179600"/>
    </source>
</evidence>
<dbReference type="RefSeq" id="WP_272163011.1">
    <property type="nucleotide sequence ID" value="NZ_CP116507.1"/>
</dbReference>
<evidence type="ECO:0008006" key="3">
    <source>
        <dbReference type="Google" id="ProtNLM"/>
    </source>
</evidence>
<dbReference type="AlphaFoldDB" id="A0AAE9XGD1"/>